<dbReference type="Pfam" id="PF03692">
    <property type="entry name" value="CxxCxxCC"/>
    <property type="match status" value="1"/>
</dbReference>
<dbReference type="PANTHER" id="PTHR35866">
    <property type="entry name" value="PUTATIVE-RELATED"/>
    <property type="match status" value="1"/>
</dbReference>
<comment type="caution">
    <text evidence="1">The sequence shown here is derived from an EMBL/GenBank/DDBJ whole genome shotgun (WGS) entry which is preliminary data.</text>
</comment>
<dbReference type="PANTHER" id="PTHR35866:SF1">
    <property type="entry name" value="YKGJ FAMILY CYSTEINE CLUSTER PROTEIN"/>
    <property type="match status" value="1"/>
</dbReference>
<dbReference type="Proteomes" id="UP000885986">
    <property type="component" value="Unassembled WGS sequence"/>
</dbReference>
<dbReference type="InterPro" id="IPR005358">
    <property type="entry name" value="Puta_zinc/iron-chelating_dom"/>
</dbReference>
<reference evidence="1" key="1">
    <citation type="journal article" date="2020" name="mSystems">
        <title>Genome- and Community-Level Interaction Insights into Carbon Utilization and Element Cycling Functions of Hydrothermarchaeota in Hydrothermal Sediment.</title>
        <authorList>
            <person name="Zhou Z."/>
            <person name="Liu Y."/>
            <person name="Xu W."/>
            <person name="Pan J."/>
            <person name="Luo Z.H."/>
            <person name="Li M."/>
        </authorList>
    </citation>
    <scope>NUCLEOTIDE SEQUENCE [LARGE SCALE GENOMIC DNA]</scope>
    <source>
        <strain evidence="1">SpSt-1224</strain>
    </source>
</reference>
<dbReference type="AlphaFoldDB" id="A0A7C2XPL1"/>
<name>A0A7C2XPL1_9BACT</name>
<accession>A0A7C2XPL1</accession>
<sequence length="268" mass="30097">MPRSFCQRREKQPLIISLATRHSRSPDEGGILDNALVCESSPVLNRASAFSYTCRACGRCCHNKRIQANPYEILRLARNRSLSTGEFIQIFLEVNGPYLRIRDDGACFFLADSRCAVHPDRPLACRTYPLGRWVDGRGRETFRELKSAPQREGVRGQTGTVDAFLDEQGAHPHMDAANRYQAIFYRIFEALQRIIRNDADLPEETRDTVAAGGPGRRPDIMKWLDVDGMVSAACQNRNTSVPVEMDQLVTLHIASVEELAIPPKGEEP</sequence>
<evidence type="ECO:0000313" key="1">
    <source>
        <dbReference type="EMBL" id="HET98436.1"/>
    </source>
</evidence>
<protein>
    <submittedName>
        <fullName evidence="1">YkgJ family cysteine cluster protein</fullName>
    </submittedName>
</protein>
<gene>
    <name evidence="1" type="ORF">ENN98_07065</name>
</gene>
<organism evidence="1">
    <name type="scientific">Desulfurivibrio alkaliphilus</name>
    <dbReference type="NCBI Taxonomy" id="427923"/>
    <lineage>
        <taxon>Bacteria</taxon>
        <taxon>Pseudomonadati</taxon>
        <taxon>Thermodesulfobacteriota</taxon>
        <taxon>Desulfobulbia</taxon>
        <taxon>Desulfobulbales</taxon>
        <taxon>Desulfobulbaceae</taxon>
        <taxon>Desulfurivibrio</taxon>
    </lineage>
</organism>
<proteinExistence type="predicted"/>
<dbReference type="EMBL" id="DSDS01000156">
    <property type="protein sequence ID" value="HET98436.1"/>
    <property type="molecule type" value="Genomic_DNA"/>
</dbReference>